<evidence type="ECO:0000313" key="1">
    <source>
        <dbReference type="EnsemblProtists" id="EOD18973"/>
    </source>
</evidence>
<dbReference type="eggNOG" id="ENOG502SWWB">
    <property type="taxonomic scope" value="Eukaryota"/>
</dbReference>
<dbReference type="PANTHER" id="PTHR21530:SF5">
    <property type="entry name" value="TRAB FAMILY PROTEIN"/>
    <property type="match status" value="1"/>
</dbReference>
<accession>A0A0D3J638</accession>
<dbReference type="AlphaFoldDB" id="A0A0D3J638"/>
<dbReference type="KEGG" id="ehx:EMIHUDRAFT_243429"/>
<dbReference type="PaxDb" id="2903-EOD18973"/>
<organism evidence="1 2">
    <name type="scientific">Emiliania huxleyi (strain CCMP1516)</name>
    <dbReference type="NCBI Taxonomy" id="280463"/>
    <lineage>
        <taxon>Eukaryota</taxon>
        <taxon>Haptista</taxon>
        <taxon>Haptophyta</taxon>
        <taxon>Prymnesiophyceae</taxon>
        <taxon>Isochrysidales</taxon>
        <taxon>Noelaerhabdaceae</taxon>
        <taxon>Emiliania</taxon>
    </lineage>
</organism>
<proteinExistence type="predicted"/>
<dbReference type="RefSeq" id="XP_005771402.1">
    <property type="nucleotide sequence ID" value="XM_005771345.1"/>
</dbReference>
<dbReference type="EnsemblProtists" id="EOD18973">
    <property type="protein sequence ID" value="EOD18973"/>
    <property type="gene ID" value="EMIHUDRAFT_243429"/>
</dbReference>
<dbReference type="STRING" id="2903.R1C8K8"/>
<keyword evidence="2" id="KW-1185">Reference proteome</keyword>
<dbReference type="HOGENOM" id="CLU_781750_0_0_1"/>
<reference evidence="2" key="1">
    <citation type="journal article" date="2013" name="Nature">
        <title>Pan genome of the phytoplankton Emiliania underpins its global distribution.</title>
        <authorList>
            <person name="Read B.A."/>
            <person name="Kegel J."/>
            <person name="Klute M.J."/>
            <person name="Kuo A."/>
            <person name="Lefebvre S.C."/>
            <person name="Maumus F."/>
            <person name="Mayer C."/>
            <person name="Miller J."/>
            <person name="Monier A."/>
            <person name="Salamov A."/>
            <person name="Young J."/>
            <person name="Aguilar M."/>
            <person name="Claverie J.M."/>
            <person name="Frickenhaus S."/>
            <person name="Gonzalez K."/>
            <person name="Herman E.K."/>
            <person name="Lin Y.C."/>
            <person name="Napier J."/>
            <person name="Ogata H."/>
            <person name="Sarno A.F."/>
            <person name="Shmutz J."/>
            <person name="Schroeder D."/>
            <person name="de Vargas C."/>
            <person name="Verret F."/>
            <person name="von Dassow P."/>
            <person name="Valentin K."/>
            <person name="Van de Peer Y."/>
            <person name="Wheeler G."/>
            <person name="Dacks J.B."/>
            <person name="Delwiche C.F."/>
            <person name="Dyhrman S.T."/>
            <person name="Glockner G."/>
            <person name="John U."/>
            <person name="Richards T."/>
            <person name="Worden A.Z."/>
            <person name="Zhang X."/>
            <person name="Grigoriev I.V."/>
            <person name="Allen A.E."/>
            <person name="Bidle K."/>
            <person name="Borodovsky M."/>
            <person name="Bowler C."/>
            <person name="Brownlee C."/>
            <person name="Cock J.M."/>
            <person name="Elias M."/>
            <person name="Gladyshev V.N."/>
            <person name="Groth M."/>
            <person name="Guda C."/>
            <person name="Hadaegh A."/>
            <person name="Iglesias-Rodriguez M.D."/>
            <person name="Jenkins J."/>
            <person name="Jones B.M."/>
            <person name="Lawson T."/>
            <person name="Leese F."/>
            <person name="Lindquist E."/>
            <person name="Lobanov A."/>
            <person name="Lomsadze A."/>
            <person name="Malik S.B."/>
            <person name="Marsh M.E."/>
            <person name="Mackinder L."/>
            <person name="Mock T."/>
            <person name="Mueller-Roeber B."/>
            <person name="Pagarete A."/>
            <person name="Parker M."/>
            <person name="Probert I."/>
            <person name="Quesneville H."/>
            <person name="Raines C."/>
            <person name="Rensing S.A."/>
            <person name="Riano-Pachon D.M."/>
            <person name="Richier S."/>
            <person name="Rokitta S."/>
            <person name="Shiraiwa Y."/>
            <person name="Soanes D.M."/>
            <person name="van der Giezen M."/>
            <person name="Wahlund T.M."/>
            <person name="Williams B."/>
            <person name="Wilson W."/>
            <person name="Wolfe G."/>
            <person name="Wurch L.L."/>
        </authorList>
    </citation>
    <scope>NUCLEOTIDE SEQUENCE</scope>
</reference>
<dbReference type="PANTHER" id="PTHR21530">
    <property type="entry name" value="PHEROMONE SHUTDOWN PROTEIN"/>
    <property type="match status" value="1"/>
</dbReference>
<dbReference type="InterPro" id="IPR046345">
    <property type="entry name" value="TraB_PrgY-like"/>
</dbReference>
<dbReference type="Proteomes" id="UP000013827">
    <property type="component" value="Unassembled WGS sequence"/>
</dbReference>
<sequence length="355" mass="37087">MHALLYAAGTLAPRTPISSTNLPCVGLAATPSSELLVVGTAHTPCQSAAEVEAVITAARPDVVVLELDPERLERLLLSAPGTAERRYGADFAAAAKAARDIGVPMARVWDVLLLRRDEALSASTLRGLELARGLRSGRLLRRSYTFATDPAALARAPPHPRGTIPFFTLKRREAAEMRPRCGSDGEPFLSPLSAVCPNSICPNSSRLSLFEPRWLALLDALAAANAPAETPAPNAALINVSFGCVFALNRVWIRGEEPLVVDAGSLAPAAGGYLAGRVAEGSEADLDFARLDLPGREELSEGGEPAGEGPVRVVSVVGLAHANGVLARCATMGLRDADALARAAGAAAELEWAES</sequence>
<reference evidence="1" key="2">
    <citation type="submission" date="2024-10" db="UniProtKB">
        <authorList>
            <consortium name="EnsemblProtists"/>
        </authorList>
    </citation>
    <scope>IDENTIFICATION</scope>
</reference>
<protein>
    <submittedName>
        <fullName evidence="1">Uncharacterized protein</fullName>
    </submittedName>
</protein>
<name>A0A0D3J638_EMIH1</name>
<dbReference type="GeneID" id="17264534"/>
<evidence type="ECO:0000313" key="2">
    <source>
        <dbReference type="Proteomes" id="UP000013827"/>
    </source>
</evidence>